<dbReference type="EMBL" id="LT853882">
    <property type="protein sequence ID" value="SMR00654.1"/>
    <property type="molecule type" value="Genomic_DNA"/>
</dbReference>
<evidence type="ECO:0000313" key="2">
    <source>
        <dbReference type="EMBL" id="SMR00654.1"/>
    </source>
</evidence>
<sequence length="84" mass="9642">MPAKAGFFFAGIRDSAFGIGKNESESKTLQPRSDQSQLPNLRPQSNRLIVKLPYTGVSRWVSNSRVRWYRARANFQRPYITARP</sequence>
<protein>
    <submittedName>
        <fullName evidence="3">Uncharacterized protein</fullName>
    </submittedName>
</protein>
<evidence type="ECO:0000313" key="3">
    <source>
        <dbReference type="EMBL" id="SMR01897.1"/>
    </source>
</evidence>
<reference evidence="3 5" key="1">
    <citation type="submission" date="2017-05" db="EMBL/GenBank/DDBJ databases">
        <authorList>
            <person name="Song R."/>
            <person name="Chenine A.L."/>
            <person name="Ruprecht R.M."/>
        </authorList>
    </citation>
    <scope>NUCLEOTIDE SEQUENCE [LARGE SCALE GENOMIC DNA]</scope>
    <source>
        <strain evidence="3">PD5205</strain>
    </source>
</reference>
<gene>
    <name evidence="3" type="ORF">PD5205_00577</name>
    <name evidence="2" type="ORF">PD885_03433</name>
</gene>
<feature type="region of interest" description="Disordered" evidence="1">
    <location>
        <begin position="21"/>
        <end position="42"/>
    </location>
</feature>
<organism evidence="3 5">
    <name type="scientific">Xanthomonas fragariae</name>
    <dbReference type="NCBI Taxonomy" id="48664"/>
    <lineage>
        <taxon>Bacteria</taxon>
        <taxon>Pseudomonadati</taxon>
        <taxon>Pseudomonadota</taxon>
        <taxon>Gammaproteobacteria</taxon>
        <taxon>Lysobacterales</taxon>
        <taxon>Lysobacteraceae</taxon>
        <taxon>Xanthomonas</taxon>
    </lineage>
</organism>
<evidence type="ECO:0000313" key="4">
    <source>
        <dbReference type="Proteomes" id="UP000195877"/>
    </source>
</evidence>
<dbReference type="EMBL" id="LT853885">
    <property type="protein sequence ID" value="SMR01897.1"/>
    <property type="molecule type" value="Genomic_DNA"/>
</dbReference>
<keyword evidence="4" id="KW-1185">Reference proteome</keyword>
<accession>A0A1Y6GZP5</accession>
<dbReference type="AlphaFoldDB" id="A0A1Y6GZP5"/>
<name>A0A1Y6GZP5_9XANT</name>
<reference evidence="2 4" key="2">
    <citation type="submission" date="2017-05" db="EMBL/GenBank/DDBJ databases">
        <authorList>
            <person name="Blom J."/>
        </authorList>
    </citation>
    <scope>NUCLEOTIDE SEQUENCE [LARGE SCALE GENOMIC DNA]</scope>
    <source>
        <strain evidence="2">PD885</strain>
    </source>
</reference>
<dbReference type="Proteomes" id="UP000195953">
    <property type="component" value="Chromosome 1"/>
</dbReference>
<evidence type="ECO:0000313" key="5">
    <source>
        <dbReference type="Proteomes" id="UP000195953"/>
    </source>
</evidence>
<feature type="compositionally biased region" description="Polar residues" evidence="1">
    <location>
        <begin position="27"/>
        <end position="42"/>
    </location>
</feature>
<dbReference type="Proteomes" id="UP000195877">
    <property type="component" value="Chromosome 1"/>
</dbReference>
<proteinExistence type="predicted"/>
<evidence type="ECO:0000256" key="1">
    <source>
        <dbReference type="SAM" id="MobiDB-lite"/>
    </source>
</evidence>